<name>A0AAV7V2L8_PLEWA</name>
<proteinExistence type="predicted"/>
<organism evidence="2 3">
    <name type="scientific">Pleurodeles waltl</name>
    <name type="common">Iberian ribbed newt</name>
    <dbReference type="NCBI Taxonomy" id="8319"/>
    <lineage>
        <taxon>Eukaryota</taxon>
        <taxon>Metazoa</taxon>
        <taxon>Chordata</taxon>
        <taxon>Craniata</taxon>
        <taxon>Vertebrata</taxon>
        <taxon>Euteleostomi</taxon>
        <taxon>Amphibia</taxon>
        <taxon>Batrachia</taxon>
        <taxon>Caudata</taxon>
        <taxon>Salamandroidea</taxon>
        <taxon>Salamandridae</taxon>
        <taxon>Pleurodelinae</taxon>
        <taxon>Pleurodeles</taxon>
    </lineage>
</organism>
<evidence type="ECO:0000313" key="2">
    <source>
        <dbReference type="EMBL" id="KAJ1194535.1"/>
    </source>
</evidence>
<keyword evidence="3" id="KW-1185">Reference proteome</keyword>
<feature type="region of interest" description="Disordered" evidence="1">
    <location>
        <begin position="1"/>
        <end position="33"/>
    </location>
</feature>
<reference evidence="2" key="1">
    <citation type="journal article" date="2022" name="bioRxiv">
        <title>Sequencing and chromosome-scale assembly of the giantPleurodeles waltlgenome.</title>
        <authorList>
            <person name="Brown T."/>
            <person name="Elewa A."/>
            <person name="Iarovenko S."/>
            <person name="Subramanian E."/>
            <person name="Araus A.J."/>
            <person name="Petzold A."/>
            <person name="Susuki M."/>
            <person name="Suzuki K.-i.T."/>
            <person name="Hayashi T."/>
            <person name="Toyoda A."/>
            <person name="Oliveira C."/>
            <person name="Osipova E."/>
            <person name="Leigh N.D."/>
            <person name="Simon A."/>
            <person name="Yun M.H."/>
        </authorList>
    </citation>
    <scope>NUCLEOTIDE SEQUENCE</scope>
    <source>
        <strain evidence="2">20211129_DDA</strain>
        <tissue evidence="2">Liver</tissue>
    </source>
</reference>
<dbReference type="EMBL" id="JANPWB010000004">
    <property type="protein sequence ID" value="KAJ1194535.1"/>
    <property type="molecule type" value="Genomic_DNA"/>
</dbReference>
<dbReference type="AlphaFoldDB" id="A0AAV7V2L8"/>
<accession>A0AAV7V2L8</accession>
<protein>
    <submittedName>
        <fullName evidence="2">Uncharacterized protein</fullName>
    </submittedName>
</protein>
<sequence length="166" mass="18769">MRSKRASGGASDERGRRKQLVPQARTDNNGTTLPRICVPVTPAYKDEGFTGTLMVPELRNLCKERGLTMGKRDTEVDFQIALRGFEEFCRMQALIDDQEGDYRGDEDVDMKNEDEEGNALVMGLDMQQEKEEEDDYLSTGMRSLALSGSSVLFHNLSPKEFEYKES</sequence>
<evidence type="ECO:0000313" key="3">
    <source>
        <dbReference type="Proteomes" id="UP001066276"/>
    </source>
</evidence>
<comment type="caution">
    <text evidence="2">The sequence shown here is derived from an EMBL/GenBank/DDBJ whole genome shotgun (WGS) entry which is preliminary data.</text>
</comment>
<gene>
    <name evidence="2" type="ORF">NDU88_003823</name>
</gene>
<evidence type="ECO:0000256" key="1">
    <source>
        <dbReference type="SAM" id="MobiDB-lite"/>
    </source>
</evidence>
<dbReference type="Proteomes" id="UP001066276">
    <property type="component" value="Chromosome 2_2"/>
</dbReference>